<name>A0A1X2I022_9FUNG</name>
<evidence type="ECO:0000313" key="2">
    <source>
        <dbReference type="Proteomes" id="UP000193560"/>
    </source>
</evidence>
<dbReference type="AlphaFoldDB" id="A0A1X2I022"/>
<dbReference type="Proteomes" id="UP000193560">
    <property type="component" value="Unassembled WGS sequence"/>
</dbReference>
<dbReference type="EMBL" id="MCGE01000039">
    <property type="protein sequence ID" value="ORZ06467.1"/>
    <property type="molecule type" value="Genomic_DNA"/>
</dbReference>
<gene>
    <name evidence="1" type="ORF">BCR42DRAFT_427186</name>
</gene>
<proteinExistence type="predicted"/>
<comment type="caution">
    <text evidence="1">The sequence shown here is derived from an EMBL/GenBank/DDBJ whole genome shotgun (WGS) entry which is preliminary data.</text>
</comment>
<sequence>MTAVKLKLYEILDTKDKLTLLFSCGFWASQKVCEGLPTFATSSVFDIDTDGSLYPCPSDLAHPCTFDLNNDFSIRLQHDALAYHLRYLHLSPKEYYVKRKPYNEGVMSKVCQHKKTLCNLLQLDVNRFTLDIVYIDYFPKATRESSGFQELKERLTFSEYKAIALIGSFEENKWILANRYIYLRSIDNLSTCDHQDNTDHVTVFNIY</sequence>
<keyword evidence="2" id="KW-1185">Reference proteome</keyword>
<reference evidence="1 2" key="1">
    <citation type="submission" date="2016-07" db="EMBL/GenBank/DDBJ databases">
        <title>Pervasive Adenine N6-methylation of Active Genes in Fungi.</title>
        <authorList>
            <consortium name="DOE Joint Genome Institute"/>
            <person name="Mondo S.J."/>
            <person name="Dannebaum R.O."/>
            <person name="Kuo R.C."/>
            <person name="Labutti K."/>
            <person name="Haridas S."/>
            <person name="Kuo A."/>
            <person name="Salamov A."/>
            <person name="Ahrendt S.R."/>
            <person name="Lipzen A."/>
            <person name="Sullivan W."/>
            <person name="Andreopoulos W.B."/>
            <person name="Clum A."/>
            <person name="Lindquist E."/>
            <person name="Daum C."/>
            <person name="Ramamoorthy G.K."/>
            <person name="Gryganskyi A."/>
            <person name="Culley D."/>
            <person name="Magnuson J.K."/>
            <person name="James T.Y."/>
            <person name="O'Malley M.A."/>
            <person name="Stajich J.E."/>
            <person name="Spatafora J.W."/>
            <person name="Visel A."/>
            <person name="Grigoriev I.V."/>
        </authorList>
    </citation>
    <scope>NUCLEOTIDE SEQUENCE [LARGE SCALE GENOMIC DNA]</scope>
    <source>
        <strain evidence="1 2">NRRL 1336</strain>
    </source>
</reference>
<organism evidence="1 2">
    <name type="scientific">Absidia repens</name>
    <dbReference type="NCBI Taxonomy" id="90262"/>
    <lineage>
        <taxon>Eukaryota</taxon>
        <taxon>Fungi</taxon>
        <taxon>Fungi incertae sedis</taxon>
        <taxon>Mucoromycota</taxon>
        <taxon>Mucoromycotina</taxon>
        <taxon>Mucoromycetes</taxon>
        <taxon>Mucorales</taxon>
        <taxon>Cunninghamellaceae</taxon>
        <taxon>Absidia</taxon>
    </lineage>
</organism>
<protein>
    <submittedName>
        <fullName evidence="1">Uncharacterized protein</fullName>
    </submittedName>
</protein>
<dbReference type="OrthoDB" id="10661460at2759"/>
<evidence type="ECO:0000313" key="1">
    <source>
        <dbReference type="EMBL" id="ORZ06467.1"/>
    </source>
</evidence>
<accession>A0A1X2I022</accession>